<dbReference type="AlphaFoldDB" id="A0A6C0IZZ1"/>
<evidence type="ECO:0000313" key="1">
    <source>
        <dbReference type="EMBL" id="QHT98964.1"/>
    </source>
</evidence>
<reference evidence="1" key="1">
    <citation type="journal article" date="2020" name="Nature">
        <title>Giant virus diversity and host interactions through global metagenomics.</title>
        <authorList>
            <person name="Schulz F."/>
            <person name="Roux S."/>
            <person name="Paez-Espino D."/>
            <person name="Jungbluth S."/>
            <person name="Walsh D.A."/>
            <person name="Denef V.J."/>
            <person name="McMahon K.D."/>
            <person name="Konstantinidis K.T."/>
            <person name="Eloe-Fadrosh E.A."/>
            <person name="Kyrpides N.C."/>
            <person name="Woyke T."/>
        </authorList>
    </citation>
    <scope>NUCLEOTIDE SEQUENCE</scope>
    <source>
        <strain evidence="1">GVMAG-M-3300025695-21</strain>
    </source>
</reference>
<dbReference type="EMBL" id="MN740299">
    <property type="protein sequence ID" value="QHT98964.1"/>
    <property type="molecule type" value="Genomic_DNA"/>
</dbReference>
<proteinExistence type="predicted"/>
<accession>A0A6C0IZZ1</accession>
<sequence length="157" mass="19035">MNIISYLYYITKNLMWKNYFTHKSFSNKILLSIDYISSSYISEENHITLKNSIDFFEDDTNIGKSIIYDCCKIFKKIINYDKNIIIKKSDNNKAIYFIVNNILYQYFIKSYENDILSGRLYRINIYNNEKLDYLYISNNIRYLVLKDKKYIKYIISN</sequence>
<name>A0A6C0IZZ1_9ZZZZ</name>
<organism evidence="1">
    <name type="scientific">viral metagenome</name>
    <dbReference type="NCBI Taxonomy" id="1070528"/>
    <lineage>
        <taxon>unclassified sequences</taxon>
        <taxon>metagenomes</taxon>
        <taxon>organismal metagenomes</taxon>
    </lineage>
</organism>
<protein>
    <submittedName>
        <fullName evidence="1">Uncharacterized protein</fullName>
    </submittedName>
</protein>